<protein>
    <recommendedName>
        <fullName evidence="1">Erythromycin biosynthesis protein CIII-like C-terminal domain-containing protein</fullName>
    </recommendedName>
</protein>
<gene>
    <name evidence="2" type="ORF">K1Y79_28295</name>
</gene>
<organism evidence="2 3">
    <name type="scientific">Chitinophaga rhizophila</name>
    <dbReference type="NCBI Taxonomy" id="2866212"/>
    <lineage>
        <taxon>Bacteria</taxon>
        <taxon>Pseudomonadati</taxon>
        <taxon>Bacteroidota</taxon>
        <taxon>Chitinophagia</taxon>
        <taxon>Chitinophagales</taxon>
        <taxon>Chitinophagaceae</taxon>
        <taxon>Chitinophaga</taxon>
    </lineage>
</organism>
<dbReference type="PANTHER" id="PTHR48050:SF13">
    <property type="entry name" value="STEROL 3-BETA-GLUCOSYLTRANSFERASE UGT80A2"/>
    <property type="match status" value="1"/>
</dbReference>
<evidence type="ECO:0000313" key="2">
    <source>
        <dbReference type="EMBL" id="MBW8688269.1"/>
    </source>
</evidence>
<sequence>MSTFLFGCIPASGHINPTLGIARQLISEGHTVIYATHPAMKETLSREGISIAEDFSWGDPALLFNELMASDREKEISKAMKARYGVSLVGATVYNLEQGVADFIHLIDKWRPDVCYIDSLFPVGIIASEVRNIPCVVSAAGFVYLAAQQAWPYFNGKKISFFFRMVIRLMYGREADKVLRRLNILRRQYGLPLQQTFMKHPRVAAFLLYSSAGMEFKRTDLLPQTFYIGPAVSLTEKAIPFPWDWLDGRPVIYFTMGTVYIRKTLIDHMIAAAKDAPWQVVISTGRTYKATDWNDLPENVLICEYVPQIALLDKTTVVVTAGGFGTVGQAAMKSIPMVIIPFSIDHYFTAKTIVIRKAGILLPRKRATALKLRKAIDILLNNPVYECGAKAIGNDFSCCDAAATGAYVLKYLVLNRHPLYRPDDVAPTLYKDNVAEVLALSSRRQFLRVIS</sequence>
<name>A0ABS7GKL4_9BACT</name>
<dbReference type="Pfam" id="PF06722">
    <property type="entry name" value="EryCIII-like_C"/>
    <property type="match status" value="1"/>
</dbReference>
<dbReference type="RefSeq" id="WP_220253597.1">
    <property type="nucleotide sequence ID" value="NZ_JAICCF010000007.1"/>
</dbReference>
<dbReference type="SUPFAM" id="SSF53756">
    <property type="entry name" value="UDP-Glycosyltransferase/glycogen phosphorylase"/>
    <property type="match status" value="1"/>
</dbReference>
<proteinExistence type="predicted"/>
<dbReference type="InterPro" id="IPR010610">
    <property type="entry name" value="EryCIII-like_C"/>
</dbReference>
<evidence type="ECO:0000259" key="1">
    <source>
        <dbReference type="Pfam" id="PF06722"/>
    </source>
</evidence>
<accession>A0ABS7GKL4</accession>
<dbReference type="InterPro" id="IPR002213">
    <property type="entry name" value="UDP_glucos_trans"/>
</dbReference>
<dbReference type="Proteomes" id="UP000812961">
    <property type="component" value="Unassembled WGS sequence"/>
</dbReference>
<dbReference type="PANTHER" id="PTHR48050">
    <property type="entry name" value="STEROL 3-BETA-GLUCOSYLTRANSFERASE"/>
    <property type="match status" value="1"/>
</dbReference>
<dbReference type="EMBL" id="JAICCF010000007">
    <property type="protein sequence ID" value="MBW8688269.1"/>
    <property type="molecule type" value="Genomic_DNA"/>
</dbReference>
<evidence type="ECO:0000313" key="3">
    <source>
        <dbReference type="Proteomes" id="UP000812961"/>
    </source>
</evidence>
<keyword evidence="3" id="KW-1185">Reference proteome</keyword>
<comment type="caution">
    <text evidence="2">The sequence shown here is derived from an EMBL/GenBank/DDBJ whole genome shotgun (WGS) entry which is preliminary data.</text>
</comment>
<dbReference type="InterPro" id="IPR050426">
    <property type="entry name" value="Glycosyltransferase_28"/>
</dbReference>
<feature type="domain" description="Erythromycin biosynthesis protein CIII-like C-terminal" evidence="1">
    <location>
        <begin position="288"/>
        <end position="395"/>
    </location>
</feature>
<reference evidence="2 3" key="1">
    <citation type="submission" date="2021-08" db="EMBL/GenBank/DDBJ databases">
        <title>The genome sequence of Chitinophaga sp. B61.</title>
        <authorList>
            <person name="Zhang X."/>
        </authorList>
    </citation>
    <scope>NUCLEOTIDE SEQUENCE [LARGE SCALE GENOMIC DNA]</scope>
    <source>
        <strain evidence="2 3">B61</strain>
    </source>
</reference>
<dbReference type="Gene3D" id="3.40.50.2000">
    <property type="entry name" value="Glycogen Phosphorylase B"/>
    <property type="match status" value="2"/>
</dbReference>
<dbReference type="CDD" id="cd03784">
    <property type="entry name" value="GT1_Gtf-like"/>
    <property type="match status" value="1"/>
</dbReference>